<gene>
    <name evidence="4" type="primary">LOC18594690</name>
</gene>
<dbReference type="Pfam" id="PF14111">
    <property type="entry name" value="DUF4283"/>
    <property type="match status" value="1"/>
</dbReference>
<dbReference type="KEGG" id="tcc:18594690"/>
<name>A0AB32X098_THECC</name>
<dbReference type="AlphaFoldDB" id="A0AB32X098"/>
<protein>
    <submittedName>
        <fullName evidence="4">Uncharacterized protein LOC18594690</fullName>
    </submittedName>
</protein>
<evidence type="ECO:0000256" key="1">
    <source>
        <dbReference type="SAM" id="MobiDB-lite"/>
    </source>
</evidence>
<feature type="region of interest" description="Disordered" evidence="1">
    <location>
        <begin position="1"/>
        <end position="40"/>
    </location>
</feature>
<dbReference type="PANTHER" id="PTHR31286:SF179">
    <property type="entry name" value="RNASE H TYPE-1 DOMAIN-CONTAINING PROTEIN"/>
    <property type="match status" value="1"/>
</dbReference>
<feature type="domain" description="DUF4283" evidence="2">
    <location>
        <begin position="74"/>
        <end position="155"/>
    </location>
</feature>
<evidence type="ECO:0000313" key="4">
    <source>
        <dbReference type="RefSeq" id="XP_017985268.1"/>
    </source>
</evidence>
<evidence type="ECO:0000313" key="3">
    <source>
        <dbReference type="Proteomes" id="UP000694886"/>
    </source>
</evidence>
<dbReference type="RefSeq" id="XP_017985268.1">
    <property type="nucleotide sequence ID" value="XM_018129779.1"/>
</dbReference>
<sequence>MEAGRPLDPQNHSFSTPPSLPRVAAPTPSPLEKGKLQPPPLMDSHNLYKHRFNHQLPHDRRAAAFFEDEIQTLAQSFKTSLVGKFSWMPKLQEVKYAFKGIGLAGAYEVRWLDYKHVLIHLSDEQNFNRIWTKQNWFIANQKMRVFKWTPEFEPEKESVVVPIWISFPNLKAHLFEKSTLLLIAKTVGKPLFLDEATTNGSRPSVAHVCVEYDCRKRMVEQVWIVVQNRETSAVMNGYSQKVEFAHMPAYCDHCCHVGHKKVECIVLGNKVKPSGSSKLQPIREAEKAADYGGGSFKNPIPPLI</sequence>
<dbReference type="PANTHER" id="PTHR31286">
    <property type="entry name" value="GLYCINE-RICH CELL WALL STRUCTURAL PROTEIN 1.8-LIKE"/>
    <property type="match status" value="1"/>
</dbReference>
<dbReference type="GeneID" id="18594690"/>
<proteinExistence type="predicted"/>
<reference evidence="4" key="1">
    <citation type="submission" date="2025-08" db="UniProtKB">
        <authorList>
            <consortium name="RefSeq"/>
        </authorList>
    </citation>
    <scope>IDENTIFICATION</scope>
</reference>
<evidence type="ECO:0000259" key="2">
    <source>
        <dbReference type="Pfam" id="PF14111"/>
    </source>
</evidence>
<dbReference type="InterPro" id="IPR025558">
    <property type="entry name" value="DUF4283"/>
</dbReference>
<organism evidence="3 4">
    <name type="scientific">Theobroma cacao</name>
    <name type="common">Cacao</name>
    <name type="synonym">Cocoa</name>
    <dbReference type="NCBI Taxonomy" id="3641"/>
    <lineage>
        <taxon>Eukaryota</taxon>
        <taxon>Viridiplantae</taxon>
        <taxon>Streptophyta</taxon>
        <taxon>Embryophyta</taxon>
        <taxon>Tracheophyta</taxon>
        <taxon>Spermatophyta</taxon>
        <taxon>Magnoliopsida</taxon>
        <taxon>eudicotyledons</taxon>
        <taxon>Gunneridae</taxon>
        <taxon>Pentapetalae</taxon>
        <taxon>rosids</taxon>
        <taxon>malvids</taxon>
        <taxon>Malvales</taxon>
        <taxon>Malvaceae</taxon>
        <taxon>Byttnerioideae</taxon>
        <taxon>Theobroma</taxon>
    </lineage>
</organism>
<dbReference type="Proteomes" id="UP000694886">
    <property type="component" value="Unplaced"/>
</dbReference>
<accession>A0AB32X098</accession>
<dbReference type="InterPro" id="IPR040256">
    <property type="entry name" value="At4g02000-like"/>
</dbReference>